<evidence type="ECO:0000256" key="9">
    <source>
        <dbReference type="SAM" id="Phobius"/>
    </source>
</evidence>
<feature type="transmembrane region" description="Helical" evidence="9">
    <location>
        <begin position="143"/>
        <end position="164"/>
    </location>
</feature>
<evidence type="ECO:0000256" key="8">
    <source>
        <dbReference type="SAM" id="MobiDB-lite"/>
    </source>
</evidence>
<dbReference type="InterPro" id="IPR001248">
    <property type="entry name" value="Pur-cyt_permease"/>
</dbReference>
<sequence length="501" mass="51794">MTREHHERAGQPEKRGIDLVADEERTGRPRQLFAVWAAPNVSYLSFAVGATLILMGLSLPQATGVILAGNLLWIVTGVVAASGPAAGTSGSVISRAFYGVIGNKLVLIVTGWLIASAYLALNWSAASVAGIGLTRQWGIPGSAAVDAVVICLIAAVTLLVAIYGYATIVRLYAALSVLLTLVFVVVTGYVLGAVDWSYAPEAPLHGTALAAALGAGFTLIGSTALSYSNSPDLARYLPRTSSLPAIAGWTAFGAYLPSVVFTSVGALAATTLDMADPQAALESVLPGWFIPVFVIAVVLNTVANNGMTAYSASLSIQSVGVRLARIPAVLVIGAIGTAMTLYAILVFDFLTSVNTMLQLVVALTGPAMAIAVTDLALRRNRYRGELLLRQERGGPYWYRGGLHWAGLLALLAGCLASVMWVGTTFWTGPLAMAMGGVDLAIPAGMGVAALVYWGVARALGSIPRAGDGGSASEGSPDDRPHHSTSHDSNGKGSNLCTPTSS</sequence>
<evidence type="ECO:0000256" key="5">
    <source>
        <dbReference type="ARBA" id="ARBA00022989"/>
    </source>
</evidence>
<keyword evidence="5 9" id="KW-1133">Transmembrane helix</keyword>
<keyword evidence="3 7" id="KW-0813">Transport</keyword>
<feature type="transmembrane region" description="Helical" evidence="9">
    <location>
        <begin position="328"/>
        <end position="350"/>
    </location>
</feature>
<name>A0A1G9AZT2_9ACTN</name>
<accession>A0A1G9AZT2</accession>
<organism evidence="10 11">
    <name type="scientific">Streptomyces indicus</name>
    <dbReference type="NCBI Taxonomy" id="417292"/>
    <lineage>
        <taxon>Bacteria</taxon>
        <taxon>Bacillati</taxon>
        <taxon>Actinomycetota</taxon>
        <taxon>Actinomycetes</taxon>
        <taxon>Kitasatosporales</taxon>
        <taxon>Streptomycetaceae</taxon>
        <taxon>Streptomyces</taxon>
    </lineage>
</organism>
<evidence type="ECO:0000313" key="10">
    <source>
        <dbReference type="EMBL" id="SDK32708.1"/>
    </source>
</evidence>
<dbReference type="STRING" id="417292.SAMN05421806_106244"/>
<evidence type="ECO:0000313" key="11">
    <source>
        <dbReference type="Proteomes" id="UP000199155"/>
    </source>
</evidence>
<feature type="transmembrane region" description="Helical" evidence="9">
    <location>
        <begin position="105"/>
        <end position="123"/>
    </location>
</feature>
<dbReference type="RefSeq" id="WP_093611366.1">
    <property type="nucleotide sequence ID" value="NZ_FNFF01000006.1"/>
</dbReference>
<protein>
    <submittedName>
        <fullName evidence="10">Purine-cytosine permease</fullName>
    </submittedName>
</protein>
<evidence type="ECO:0000256" key="6">
    <source>
        <dbReference type="ARBA" id="ARBA00023136"/>
    </source>
</evidence>
<evidence type="ECO:0000256" key="4">
    <source>
        <dbReference type="ARBA" id="ARBA00022692"/>
    </source>
</evidence>
<feature type="transmembrane region" description="Helical" evidence="9">
    <location>
        <begin position="204"/>
        <end position="225"/>
    </location>
</feature>
<comment type="subcellular location">
    <subcellularLocation>
        <location evidence="1">Membrane</location>
        <topology evidence="1">Multi-pass membrane protein</topology>
    </subcellularLocation>
</comment>
<feature type="transmembrane region" description="Helical" evidence="9">
    <location>
        <begin position="171"/>
        <end position="192"/>
    </location>
</feature>
<feature type="compositionally biased region" description="Polar residues" evidence="8">
    <location>
        <begin position="490"/>
        <end position="501"/>
    </location>
</feature>
<keyword evidence="6 7" id="KW-0472">Membrane</keyword>
<dbReference type="PIRSF" id="PIRSF002744">
    <property type="entry name" value="Pur-cyt_permease"/>
    <property type="match status" value="1"/>
</dbReference>
<feature type="transmembrane region" description="Helical" evidence="9">
    <location>
        <begin position="397"/>
        <end position="421"/>
    </location>
</feature>
<evidence type="ECO:0000256" key="2">
    <source>
        <dbReference type="ARBA" id="ARBA00008974"/>
    </source>
</evidence>
<dbReference type="GO" id="GO:0022857">
    <property type="term" value="F:transmembrane transporter activity"/>
    <property type="evidence" value="ECO:0007669"/>
    <property type="project" value="InterPro"/>
</dbReference>
<evidence type="ECO:0000256" key="7">
    <source>
        <dbReference type="PIRNR" id="PIRNR002744"/>
    </source>
</evidence>
<dbReference type="AlphaFoldDB" id="A0A1G9AZT2"/>
<feature type="transmembrane region" description="Helical" evidence="9">
    <location>
        <begin position="288"/>
        <end position="307"/>
    </location>
</feature>
<keyword evidence="4 9" id="KW-0812">Transmembrane</keyword>
<reference evidence="10 11" key="1">
    <citation type="submission" date="2016-10" db="EMBL/GenBank/DDBJ databases">
        <authorList>
            <person name="de Groot N.N."/>
        </authorList>
    </citation>
    <scope>NUCLEOTIDE SEQUENCE [LARGE SCALE GENOMIC DNA]</scope>
    <source>
        <strain evidence="10 11">CGMCC 4.5727</strain>
    </source>
</reference>
<keyword evidence="11" id="KW-1185">Reference proteome</keyword>
<evidence type="ECO:0000256" key="3">
    <source>
        <dbReference type="ARBA" id="ARBA00022448"/>
    </source>
</evidence>
<feature type="transmembrane region" description="Helical" evidence="9">
    <location>
        <begin position="246"/>
        <end position="268"/>
    </location>
</feature>
<dbReference type="InterPro" id="IPR026030">
    <property type="entry name" value="Pur-cyt_permease_Fcy2/21/22"/>
</dbReference>
<feature type="transmembrane region" description="Helical" evidence="9">
    <location>
        <begin position="433"/>
        <end position="455"/>
    </location>
</feature>
<dbReference type="PANTHER" id="PTHR31806:SF1">
    <property type="entry name" value="PURINE-CYTOSINE PERMEASE FCY2-RELATED"/>
    <property type="match status" value="1"/>
</dbReference>
<feature type="transmembrane region" description="Helical" evidence="9">
    <location>
        <begin position="356"/>
        <end position="377"/>
    </location>
</feature>
<feature type="region of interest" description="Disordered" evidence="8">
    <location>
        <begin position="465"/>
        <end position="501"/>
    </location>
</feature>
<dbReference type="EMBL" id="FNFF01000006">
    <property type="protein sequence ID" value="SDK32708.1"/>
    <property type="molecule type" value="Genomic_DNA"/>
</dbReference>
<dbReference type="Proteomes" id="UP000199155">
    <property type="component" value="Unassembled WGS sequence"/>
</dbReference>
<proteinExistence type="inferred from homology"/>
<dbReference type="GO" id="GO:0005886">
    <property type="term" value="C:plasma membrane"/>
    <property type="evidence" value="ECO:0007669"/>
    <property type="project" value="TreeGrafter"/>
</dbReference>
<feature type="compositionally biased region" description="Basic and acidic residues" evidence="8">
    <location>
        <begin position="476"/>
        <end position="489"/>
    </location>
</feature>
<comment type="similarity">
    <text evidence="2 7">Belongs to the purine-cytosine permease (2.A.39) family.</text>
</comment>
<dbReference type="PANTHER" id="PTHR31806">
    <property type="entry name" value="PURINE-CYTOSINE PERMEASE FCY2-RELATED"/>
    <property type="match status" value="1"/>
</dbReference>
<dbReference type="OrthoDB" id="9809167at2"/>
<feature type="transmembrane region" description="Helical" evidence="9">
    <location>
        <begin position="71"/>
        <end position="93"/>
    </location>
</feature>
<feature type="transmembrane region" description="Helical" evidence="9">
    <location>
        <begin position="33"/>
        <end position="59"/>
    </location>
</feature>
<dbReference type="Gene3D" id="1.10.4160.10">
    <property type="entry name" value="Hydantoin permease"/>
    <property type="match status" value="1"/>
</dbReference>
<dbReference type="Pfam" id="PF02133">
    <property type="entry name" value="Transp_cyt_pur"/>
    <property type="match status" value="1"/>
</dbReference>
<evidence type="ECO:0000256" key="1">
    <source>
        <dbReference type="ARBA" id="ARBA00004141"/>
    </source>
</evidence>
<gene>
    <name evidence="10" type="ORF">SAMN05421806_106244</name>
</gene>